<proteinExistence type="inferred from homology"/>
<keyword evidence="2" id="KW-0560">Oxidoreductase</keyword>
<dbReference type="Pfam" id="PF02525">
    <property type="entry name" value="Flavodoxin_2"/>
    <property type="match status" value="1"/>
</dbReference>
<evidence type="ECO:0000313" key="4">
    <source>
        <dbReference type="EMBL" id="AZN71891.1"/>
    </source>
</evidence>
<dbReference type="GO" id="GO:0005829">
    <property type="term" value="C:cytosol"/>
    <property type="evidence" value="ECO:0007669"/>
    <property type="project" value="TreeGrafter"/>
</dbReference>
<reference evidence="4 5" key="1">
    <citation type="submission" date="2018-09" db="EMBL/GenBank/DDBJ databases">
        <title>Marinorhizobium profundi gen. nov., sp. nov., isolated from a deep-sea sediment sample from the New Britain Trench and proposal of Marinorhizobiaceae fam. nov. in the order Rhizobiales of the class Alphaproteobacteria.</title>
        <authorList>
            <person name="Cao J."/>
        </authorList>
    </citation>
    <scope>NUCLEOTIDE SEQUENCE [LARGE SCALE GENOMIC DNA]</scope>
    <source>
        <strain evidence="4 5">WS11</strain>
    </source>
</reference>
<name>A0A3Q8XRC8_9HYPH</name>
<keyword evidence="5" id="KW-1185">Reference proteome</keyword>
<comment type="similarity">
    <text evidence="1">Belongs to the NAD(P)H dehydrogenase (quinone) family.</text>
</comment>
<dbReference type="SUPFAM" id="SSF52218">
    <property type="entry name" value="Flavoproteins"/>
    <property type="match status" value="1"/>
</dbReference>
<accession>A0A3Q8XRC8</accession>
<dbReference type="KEGG" id="abaw:D5400_11960"/>
<dbReference type="Gene3D" id="3.40.50.360">
    <property type="match status" value="1"/>
</dbReference>
<dbReference type="AlphaFoldDB" id="A0A3Q8XRC8"/>
<evidence type="ECO:0000313" key="5">
    <source>
        <dbReference type="Proteomes" id="UP000268192"/>
    </source>
</evidence>
<organism evidence="4 5">
    <name type="scientific">Georhizobium profundi</name>
    <dbReference type="NCBI Taxonomy" id="2341112"/>
    <lineage>
        <taxon>Bacteria</taxon>
        <taxon>Pseudomonadati</taxon>
        <taxon>Pseudomonadota</taxon>
        <taxon>Alphaproteobacteria</taxon>
        <taxon>Hyphomicrobiales</taxon>
        <taxon>Rhizobiaceae</taxon>
        <taxon>Georhizobium</taxon>
    </lineage>
</organism>
<dbReference type="EMBL" id="CP032509">
    <property type="protein sequence ID" value="AZN71891.1"/>
    <property type="molecule type" value="Genomic_DNA"/>
</dbReference>
<evidence type="ECO:0000256" key="2">
    <source>
        <dbReference type="ARBA" id="ARBA00023002"/>
    </source>
</evidence>
<dbReference type="OrthoDB" id="9798454at2"/>
<dbReference type="RefSeq" id="WP_126010210.1">
    <property type="nucleotide sequence ID" value="NZ_CP032509.1"/>
</dbReference>
<dbReference type="InterPro" id="IPR051545">
    <property type="entry name" value="NAD(P)H_dehydrogenase_qn"/>
</dbReference>
<sequence length="197" mass="21790">MPRKVLIIVGHPDPNPQRFCRALAQYYAEGARSCGHLVRVIDIAALDFPLLRSAAEFEASSPPPTLVDAARAIQDADHLVFIFPLWLGTMPALLKGFLEQVMRPGLAFAYPEKGKPGFAKTLLDGRSARVVVTMGMPALFYRFWYLGHGIAGFRRNVLSFVGIKPVRESLFGMVDGVSVQKRKSWLVAMRKMGETAS</sequence>
<dbReference type="Proteomes" id="UP000268192">
    <property type="component" value="Chromosome"/>
</dbReference>
<evidence type="ECO:0000259" key="3">
    <source>
        <dbReference type="Pfam" id="PF02525"/>
    </source>
</evidence>
<gene>
    <name evidence="4" type="ORF">D5400_11960</name>
</gene>
<evidence type="ECO:0000256" key="1">
    <source>
        <dbReference type="ARBA" id="ARBA00006252"/>
    </source>
</evidence>
<dbReference type="PANTHER" id="PTHR10204:SF34">
    <property type="entry name" value="NAD(P)H DEHYDROGENASE [QUINONE] 1 ISOFORM 1"/>
    <property type="match status" value="1"/>
</dbReference>
<dbReference type="GO" id="GO:0003955">
    <property type="term" value="F:NAD(P)H dehydrogenase (quinone) activity"/>
    <property type="evidence" value="ECO:0007669"/>
    <property type="project" value="TreeGrafter"/>
</dbReference>
<dbReference type="PANTHER" id="PTHR10204">
    <property type="entry name" value="NAD P H OXIDOREDUCTASE-RELATED"/>
    <property type="match status" value="1"/>
</dbReference>
<protein>
    <submittedName>
        <fullName evidence="4">Flavodoxin family protein</fullName>
    </submittedName>
</protein>
<dbReference type="InterPro" id="IPR003680">
    <property type="entry name" value="Flavodoxin_fold"/>
</dbReference>
<feature type="domain" description="Flavodoxin-like fold" evidence="3">
    <location>
        <begin position="4"/>
        <end position="176"/>
    </location>
</feature>
<dbReference type="InterPro" id="IPR029039">
    <property type="entry name" value="Flavoprotein-like_sf"/>
</dbReference>